<dbReference type="Pfam" id="PF09374">
    <property type="entry name" value="PG_binding_3"/>
    <property type="match status" value="1"/>
</dbReference>
<dbReference type="SUPFAM" id="SSF53955">
    <property type="entry name" value="Lysozyme-like"/>
    <property type="match status" value="1"/>
</dbReference>
<proteinExistence type="predicted"/>
<evidence type="ECO:0000259" key="2">
    <source>
        <dbReference type="Pfam" id="PF09374"/>
    </source>
</evidence>
<dbReference type="CDD" id="cd13926">
    <property type="entry name" value="N-acetylmuramidase_GH108"/>
    <property type="match status" value="1"/>
</dbReference>
<dbReference type="InterPro" id="IPR008565">
    <property type="entry name" value="TtsA-like_GH18_dom"/>
</dbReference>
<organism evidence="3">
    <name type="scientific">uncultured Caudovirales phage</name>
    <dbReference type="NCBI Taxonomy" id="2100421"/>
    <lineage>
        <taxon>Viruses</taxon>
        <taxon>Duplodnaviria</taxon>
        <taxon>Heunggongvirae</taxon>
        <taxon>Uroviricota</taxon>
        <taxon>Caudoviricetes</taxon>
        <taxon>Peduoviridae</taxon>
        <taxon>Maltschvirus</taxon>
        <taxon>Maltschvirus maltsch</taxon>
    </lineage>
</organism>
<gene>
    <name evidence="3" type="ORF">UFOVP122_54</name>
</gene>
<dbReference type="Pfam" id="PF05838">
    <property type="entry name" value="Glyco_hydro_108"/>
    <property type="match status" value="1"/>
</dbReference>
<name>A0A6J5LC97_9CAUD</name>
<feature type="domain" description="Peptidoglycan binding" evidence="2">
    <location>
        <begin position="97"/>
        <end position="157"/>
    </location>
</feature>
<dbReference type="InterPro" id="IPR023346">
    <property type="entry name" value="Lysozyme-like_dom_sf"/>
</dbReference>
<sequence>MKENWDNCFAMVIKSEGGFVNHPKDPGGMTNLGVTRSAWQGYLNRDVTEAEMRALTPEMVKPFYKAFYWDRIKGDSLPSGADYAAYDLAVNSGPHKAAKYLQEIAGVEADGMIGPKSLEAIKVCDPVRMAEAICDMRMNFLESLSTFETFGKGWTTRVNGVKEKSIDMANDAQ</sequence>
<protein>
    <submittedName>
        <fullName evidence="3">Uncharacterized protein</fullName>
    </submittedName>
</protein>
<evidence type="ECO:0000313" key="3">
    <source>
        <dbReference type="EMBL" id="CAB4131092.1"/>
    </source>
</evidence>
<dbReference type="Gene3D" id="1.20.141.10">
    <property type="entry name" value="Chitosanase, subunit A, domain 1"/>
    <property type="match status" value="1"/>
</dbReference>
<reference evidence="3" key="1">
    <citation type="submission" date="2020-04" db="EMBL/GenBank/DDBJ databases">
        <authorList>
            <person name="Chiriac C."/>
            <person name="Salcher M."/>
            <person name="Ghai R."/>
            <person name="Kavagutti S V."/>
        </authorList>
    </citation>
    <scope>NUCLEOTIDE SEQUENCE</scope>
</reference>
<evidence type="ECO:0000259" key="1">
    <source>
        <dbReference type="Pfam" id="PF05838"/>
    </source>
</evidence>
<dbReference type="EMBL" id="LR796248">
    <property type="protein sequence ID" value="CAB4131092.1"/>
    <property type="molecule type" value="Genomic_DNA"/>
</dbReference>
<dbReference type="InterPro" id="IPR018537">
    <property type="entry name" value="Peptidoglycan-bd_3"/>
</dbReference>
<feature type="domain" description="TtsA-like Glycoside hydrolase family 108" evidence="1">
    <location>
        <begin position="10"/>
        <end position="93"/>
    </location>
</feature>
<accession>A0A6J5LC97</accession>